<keyword evidence="2" id="KW-1185">Reference proteome</keyword>
<dbReference type="AlphaFoldDB" id="A0A1H7RYN6"/>
<accession>A0A1H7RYN6</accession>
<dbReference type="STRING" id="46177.SAMN05660976_02976"/>
<sequence>MGFTDIRYDLYGLPSGNPYSGRPLDPLASEADRALLLELEGFIRLAAIERAVERAVSEQRPAFFLITGVGNSGRTSLANHIMYLYRRAAAARLPGYAFVTHCADRRDMTHDAYGVLRSTLLWLRNRMVSHNVDIPANLHALFIELSRRARGEPMNEYDLQQIAEYAAVAMKAHDTGFGIRYEGVSTKDLLTLGTMVFENIATVVVFTVDAYAHAGTVQLTEADRQEFARRGQVFDLNTLTPRQIAALAHGRWNGSPPAPFEPQGVQRAFEGETYTVGEALRHLSTLLDIRLSEYDEDAPWPNDDLRIHEEWLRLKIWQARKWNGLGGFRG</sequence>
<evidence type="ECO:0008006" key="3">
    <source>
        <dbReference type="Google" id="ProtNLM"/>
    </source>
</evidence>
<evidence type="ECO:0000313" key="2">
    <source>
        <dbReference type="Proteomes" id="UP000198953"/>
    </source>
</evidence>
<dbReference type="OrthoDB" id="3543798at2"/>
<gene>
    <name evidence="1" type="ORF">SAMN05660976_02976</name>
</gene>
<dbReference type="Proteomes" id="UP000198953">
    <property type="component" value="Unassembled WGS sequence"/>
</dbReference>
<protein>
    <recommendedName>
        <fullName evidence="3">AAA ATPase domain-containing protein</fullName>
    </recommendedName>
</protein>
<dbReference type="RefSeq" id="WP_055503610.1">
    <property type="nucleotide sequence ID" value="NZ_BBZG01000001.1"/>
</dbReference>
<name>A0A1H7RYN6_9ACTN</name>
<reference evidence="1 2" key="1">
    <citation type="submission" date="2016-10" db="EMBL/GenBank/DDBJ databases">
        <authorList>
            <person name="de Groot N.N."/>
        </authorList>
    </citation>
    <scope>NUCLEOTIDE SEQUENCE [LARGE SCALE GENOMIC DNA]</scope>
    <source>
        <strain evidence="1 2">DSM 43357</strain>
    </source>
</reference>
<dbReference type="EMBL" id="FOBF01000006">
    <property type="protein sequence ID" value="SEL65335.1"/>
    <property type="molecule type" value="Genomic_DNA"/>
</dbReference>
<evidence type="ECO:0000313" key="1">
    <source>
        <dbReference type="EMBL" id="SEL65335.1"/>
    </source>
</evidence>
<proteinExistence type="predicted"/>
<organism evidence="1 2">
    <name type="scientific">Nonomuraea pusilla</name>
    <dbReference type="NCBI Taxonomy" id="46177"/>
    <lineage>
        <taxon>Bacteria</taxon>
        <taxon>Bacillati</taxon>
        <taxon>Actinomycetota</taxon>
        <taxon>Actinomycetes</taxon>
        <taxon>Streptosporangiales</taxon>
        <taxon>Streptosporangiaceae</taxon>
        <taxon>Nonomuraea</taxon>
    </lineage>
</organism>